<dbReference type="PROSITE" id="PS51737">
    <property type="entry name" value="RECOMBINASE_DNA_BIND"/>
    <property type="match status" value="1"/>
</dbReference>
<accession>A0ABV2M8A5</accession>
<evidence type="ECO:0000259" key="2">
    <source>
        <dbReference type="PROSITE" id="PS51737"/>
    </source>
</evidence>
<proteinExistence type="predicted"/>
<dbReference type="RefSeq" id="WP_257465627.1">
    <property type="nucleotide sequence ID" value="NZ_JANJZT010000044.1"/>
</dbReference>
<dbReference type="Proteomes" id="UP001549106">
    <property type="component" value="Unassembled WGS sequence"/>
</dbReference>
<feature type="domain" description="Resolvase/invertase-type recombinase catalytic" evidence="1">
    <location>
        <begin position="24"/>
        <end position="178"/>
    </location>
</feature>
<dbReference type="Pfam" id="PF07508">
    <property type="entry name" value="Recombinase"/>
    <property type="match status" value="1"/>
</dbReference>
<gene>
    <name evidence="3" type="ORF">ABID24_003584</name>
</gene>
<dbReference type="InterPro" id="IPR038109">
    <property type="entry name" value="DNA_bind_recomb_sf"/>
</dbReference>
<sequence length="571" mass="66102">MARKSRKNTGAVIETPVQTSNYFSTAIYVRLSIENSGKDDDGDSIANQISFCKAYLTEHADLKLYGIYEDNGEKGTNFDRPEFKRMMDDIRSGKVKCVLVKDLSRFGRDYIETGEYLEKIFPFMGIRFISITDGYDSLTCDDAEGALMIPLKNMINDVYAKDISRKIITSFRARQEKGEFLPAFAPYGYVKSKQVAYRYEVDQETAPYVRMIFEWKAEGVSHNEICKRLNAMGAVTPARRKVDLGIWRAERYKNTVWFGRTIIDILKNPTYTGCIVYGRIPKSLYEGIKMHRTPEEEWRYVPNAHEPIISQELFDKVQKMFADRAKKFQKKMNENAPLRELVTNHFKGKIYCGDCGKRMRFVKPTDKRYPIDQNHAVYVCGGYLDSGYSRCSRHSIRYPLVAEAVLAAIKVQLEFALKQEQLIRQMRGSEKEKNLIDKYVGRINYLSQELKKLNGRREALFESFAEGILDETEYQFAKKKYDDEAAGIEKKLTDEKAKKAQLDDVLSLSNEWFTAIHKAENITEIDSELVKHLVSSVKIFEDNRVEVELNFKDQRYIFNLIIAEMAGEEHE</sequence>
<feature type="domain" description="Recombinase" evidence="2">
    <location>
        <begin position="186"/>
        <end position="327"/>
    </location>
</feature>
<keyword evidence="4" id="KW-1185">Reference proteome</keyword>
<organism evidence="3 4">
    <name type="scientific">Blautia caecimuris</name>
    <dbReference type="NCBI Taxonomy" id="1796615"/>
    <lineage>
        <taxon>Bacteria</taxon>
        <taxon>Bacillati</taxon>
        <taxon>Bacillota</taxon>
        <taxon>Clostridia</taxon>
        <taxon>Lachnospirales</taxon>
        <taxon>Lachnospiraceae</taxon>
        <taxon>Blautia</taxon>
    </lineage>
</organism>
<evidence type="ECO:0000313" key="3">
    <source>
        <dbReference type="EMBL" id="MET3752314.1"/>
    </source>
</evidence>
<dbReference type="Gene3D" id="3.90.1750.20">
    <property type="entry name" value="Putative Large Serine Recombinase, Chain B, Domain 2"/>
    <property type="match status" value="1"/>
</dbReference>
<protein>
    <submittedName>
        <fullName evidence="3">DNA invertase Pin-like site-specific DNA recombinase</fullName>
    </submittedName>
</protein>
<dbReference type="Pfam" id="PF00239">
    <property type="entry name" value="Resolvase"/>
    <property type="match status" value="1"/>
</dbReference>
<reference evidence="3 4" key="1">
    <citation type="submission" date="2024-06" db="EMBL/GenBank/DDBJ databases">
        <title>Genomic Encyclopedia of Type Strains, Phase IV (KMG-IV): sequencing the most valuable type-strain genomes for metagenomic binning, comparative biology and taxonomic classification.</title>
        <authorList>
            <person name="Goeker M."/>
        </authorList>
    </citation>
    <scope>NUCLEOTIDE SEQUENCE [LARGE SCALE GENOMIC DNA]</scope>
    <source>
        <strain evidence="3 4">DSM 29492</strain>
    </source>
</reference>
<dbReference type="InterPro" id="IPR006119">
    <property type="entry name" value="Resolv_N"/>
</dbReference>
<dbReference type="PANTHER" id="PTHR30461">
    <property type="entry name" value="DNA-INVERTASE FROM LAMBDOID PROPHAGE"/>
    <property type="match status" value="1"/>
</dbReference>
<dbReference type="SUPFAM" id="SSF53041">
    <property type="entry name" value="Resolvase-like"/>
    <property type="match status" value="1"/>
</dbReference>
<comment type="caution">
    <text evidence="3">The sequence shown here is derived from an EMBL/GenBank/DDBJ whole genome shotgun (WGS) entry which is preliminary data.</text>
</comment>
<dbReference type="InterPro" id="IPR011109">
    <property type="entry name" value="DNA_bind_recombinase_dom"/>
</dbReference>
<dbReference type="InterPro" id="IPR036162">
    <property type="entry name" value="Resolvase-like_N_sf"/>
</dbReference>
<dbReference type="SMART" id="SM00857">
    <property type="entry name" value="Resolvase"/>
    <property type="match status" value="1"/>
</dbReference>
<dbReference type="PROSITE" id="PS51736">
    <property type="entry name" value="RECOMBINASES_3"/>
    <property type="match status" value="1"/>
</dbReference>
<name>A0ABV2M8A5_9FIRM</name>
<dbReference type="Gene3D" id="3.40.50.1390">
    <property type="entry name" value="Resolvase, N-terminal catalytic domain"/>
    <property type="match status" value="1"/>
</dbReference>
<dbReference type="EMBL" id="JBEPMJ010000045">
    <property type="protein sequence ID" value="MET3752314.1"/>
    <property type="molecule type" value="Genomic_DNA"/>
</dbReference>
<dbReference type="PANTHER" id="PTHR30461:SF23">
    <property type="entry name" value="DNA RECOMBINASE-RELATED"/>
    <property type="match status" value="1"/>
</dbReference>
<dbReference type="InterPro" id="IPR025827">
    <property type="entry name" value="Zn_ribbon_recom_dom"/>
</dbReference>
<dbReference type="Pfam" id="PF13408">
    <property type="entry name" value="Zn_ribbon_recom"/>
    <property type="match status" value="1"/>
</dbReference>
<dbReference type="InterPro" id="IPR050639">
    <property type="entry name" value="SSR_resolvase"/>
</dbReference>
<evidence type="ECO:0000313" key="4">
    <source>
        <dbReference type="Proteomes" id="UP001549106"/>
    </source>
</evidence>
<evidence type="ECO:0000259" key="1">
    <source>
        <dbReference type="PROSITE" id="PS51736"/>
    </source>
</evidence>